<keyword evidence="2" id="KW-1185">Reference proteome</keyword>
<gene>
    <name evidence="1" type="primary">ATP23_1</name>
    <name evidence="1" type="ORF">EV182_006253</name>
</gene>
<keyword evidence="1" id="KW-0645">Protease</keyword>
<comment type="caution">
    <text evidence="1">The sequence shown here is derived from an EMBL/GenBank/DDBJ whole genome shotgun (WGS) entry which is preliminary data.</text>
</comment>
<evidence type="ECO:0000313" key="2">
    <source>
        <dbReference type="Proteomes" id="UP001145114"/>
    </source>
</evidence>
<sequence>IRAASLSGDCRWLREINRGHYGFIKQHQKCVKRRAILSILNNPSCKSKEDAERAVNKVFNSCFTDTRPFEEIY</sequence>
<evidence type="ECO:0000313" key="1">
    <source>
        <dbReference type="EMBL" id="KAJ1672908.1"/>
    </source>
</evidence>
<reference evidence="1" key="1">
    <citation type="submission" date="2022-06" db="EMBL/GenBank/DDBJ databases">
        <title>Phylogenomic reconstructions and comparative analyses of Kickxellomycotina fungi.</title>
        <authorList>
            <person name="Reynolds N.K."/>
            <person name="Stajich J.E."/>
            <person name="Barry K."/>
            <person name="Grigoriev I.V."/>
            <person name="Crous P."/>
            <person name="Smith M.E."/>
        </authorList>
    </citation>
    <scope>NUCLEOTIDE SEQUENCE</scope>
    <source>
        <strain evidence="1">RSA 2271</strain>
    </source>
</reference>
<feature type="non-terminal residue" evidence="1">
    <location>
        <position position="1"/>
    </location>
</feature>
<accession>A0ACC1HCS8</accession>
<name>A0ACC1HCS8_9FUNG</name>
<protein>
    <submittedName>
        <fullName evidence="1">Mitochondrial inner membrane protease atp23</fullName>
    </submittedName>
</protein>
<keyword evidence="1" id="KW-0378">Hydrolase</keyword>
<proteinExistence type="predicted"/>
<organism evidence="1 2">
    <name type="scientific">Spiromyces aspiralis</name>
    <dbReference type="NCBI Taxonomy" id="68401"/>
    <lineage>
        <taxon>Eukaryota</taxon>
        <taxon>Fungi</taxon>
        <taxon>Fungi incertae sedis</taxon>
        <taxon>Zoopagomycota</taxon>
        <taxon>Kickxellomycotina</taxon>
        <taxon>Kickxellomycetes</taxon>
        <taxon>Kickxellales</taxon>
        <taxon>Kickxellaceae</taxon>
        <taxon>Spiromyces</taxon>
    </lineage>
</organism>
<dbReference type="EMBL" id="JAMZIH010007650">
    <property type="protein sequence ID" value="KAJ1672908.1"/>
    <property type="molecule type" value="Genomic_DNA"/>
</dbReference>
<dbReference type="Proteomes" id="UP001145114">
    <property type="component" value="Unassembled WGS sequence"/>
</dbReference>